<dbReference type="RefSeq" id="WP_036177276.1">
    <property type="nucleotide sequence ID" value="NZ_AVCZ01000022.1"/>
</dbReference>
<dbReference type="PANTHER" id="PTHR43308:SF5">
    <property type="entry name" value="S-LAYER PROTEIN _ PEPTIDOGLYCAN ENDO-BETA-N-ACETYLGLUCOSAMINIDASE"/>
    <property type="match status" value="1"/>
</dbReference>
<feature type="domain" description="SLH" evidence="2">
    <location>
        <begin position="79"/>
        <end position="142"/>
    </location>
</feature>
<protein>
    <submittedName>
        <fullName evidence="3">Benzene 1,2-dioxygenase</fullName>
    </submittedName>
</protein>
<evidence type="ECO:0000313" key="4">
    <source>
        <dbReference type="Proteomes" id="UP000030595"/>
    </source>
</evidence>
<dbReference type="Proteomes" id="UP000030595">
    <property type="component" value="Unassembled WGS sequence"/>
</dbReference>
<dbReference type="Pfam" id="PF00395">
    <property type="entry name" value="SLH"/>
    <property type="match status" value="2"/>
</dbReference>
<dbReference type="InterPro" id="IPR002901">
    <property type="entry name" value="MGlyc_endo_b_GlcNAc-like_dom"/>
</dbReference>
<dbReference type="InterPro" id="IPR051465">
    <property type="entry name" value="Cell_Envelope_Struct_Comp"/>
</dbReference>
<comment type="caution">
    <text evidence="3">The sequence shown here is derived from an EMBL/GenBank/DDBJ whole genome shotgun (WGS) entry which is preliminary data.</text>
</comment>
<evidence type="ECO:0000259" key="2">
    <source>
        <dbReference type="PROSITE" id="PS51272"/>
    </source>
</evidence>
<dbReference type="InterPro" id="IPR001119">
    <property type="entry name" value="SLH_dom"/>
</dbReference>
<accession>A0A0A3J049</accession>
<feature type="domain" description="SLH" evidence="2">
    <location>
        <begin position="143"/>
        <end position="209"/>
    </location>
</feature>
<keyword evidence="3" id="KW-0223">Dioxygenase</keyword>
<dbReference type="PANTHER" id="PTHR43308">
    <property type="entry name" value="OUTER MEMBRANE PROTEIN ALPHA-RELATED"/>
    <property type="match status" value="1"/>
</dbReference>
<dbReference type="GO" id="GO:0051213">
    <property type="term" value="F:dioxygenase activity"/>
    <property type="evidence" value="ECO:0007669"/>
    <property type="project" value="UniProtKB-KW"/>
</dbReference>
<feature type="chain" id="PRO_5002002214" evidence="1">
    <location>
        <begin position="27"/>
        <end position="675"/>
    </location>
</feature>
<feature type="signal peptide" evidence="1">
    <location>
        <begin position="1"/>
        <end position="26"/>
    </location>
</feature>
<name>A0A0A3J049_9BACL</name>
<keyword evidence="3" id="KW-0560">Oxidoreductase</keyword>
<reference evidence="3 4" key="1">
    <citation type="submission" date="2014-02" db="EMBL/GenBank/DDBJ databases">
        <title>Draft genome sequence of Lysinibacillus massiliensis CCUG 49529.</title>
        <authorList>
            <person name="Zhang F."/>
            <person name="Wang G."/>
            <person name="Zhang L."/>
        </authorList>
    </citation>
    <scope>NUCLEOTIDE SEQUENCE [LARGE SCALE GENOMIC DNA]</scope>
    <source>
        <strain evidence="3 4">CCUG 49529</strain>
    </source>
</reference>
<dbReference type="EMBL" id="JPVQ01000022">
    <property type="protein sequence ID" value="KGR90291.1"/>
    <property type="molecule type" value="Genomic_DNA"/>
</dbReference>
<dbReference type="SMART" id="SM00047">
    <property type="entry name" value="LYZ2"/>
    <property type="match status" value="1"/>
</dbReference>
<sequence>MIKKSLGLVLASVLTFSIVSPTESYANDISNHQMVTELTYWANKGVILPDAKGNYNPNRKVTRGEFASYIARALDLPLSTKYTFSDLKGASLTREVQNAAGAGILSGYPDGTFRPNDQITRQQMAGMLYNALKYLNVPLEEAPLTFKDNERIYYSFEKGVATSVHYNIIRGSHTDSGVYFNPKDSATIAHAAAFLFRMYHEAEKYNQPDNGNEQPPEEVVKQVFYVGKIENGTVTKNPTMYQTYSDALAALNASSSLNLIYFGNNIIKAPSGLAYAADTSANTTSVYAYNNFVEQISYVTEGRELKYNGTGVNSKGEVYVIVQIGDVVGYAKPTDVSIIPTAAIENRDEYFITDGMLNHRIYNHVQGRSEGFYTVGPAADFMKSGETYYSFDGVHFFNKQMQEVGTYYPYFQFASVRKPSNYTAAELESIIKKELELKEASGASRYANLTKESKLIGLGNYLKEMEEKYSVNALFILATAIHESDYGISAKAKDINNLFGIKVYDHDPLKTGEKYAEPKDSVFAFVNYLLNANYLPQNGDYRNEGAVPGNKTVGVNVNYASDPHWGAKVAGHMYRMDSRNGFKDYEDGQIGMVMALAGSVNTRVEPTTNSAIAYSYDQKRPGQSGEFGYPVIIADKTEAADGYVWYKVYSDATPPYTTSSPQFVWIRSDLINVLN</sequence>
<dbReference type="GO" id="GO:0004040">
    <property type="term" value="F:amidase activity"/>
    <property type="evidence" value="ECO:0007669"/>
    <property type="project" value="InterPro"/>
</dbReference>
<dbReference type="PROSITE" id="PS51272">
    <property type="entry name" value="SLH"/>
    <property type="match status" value="3"/>
</dbReference>
<proteinExistence type="predicted"/>
<evidence type="ECO:0000313" key="3">
    <source>
        <dbReference type="EMBL" id="KGR90291.1"/>
    </source>
</evidence>
<feature type="domain" description="SLH" evidence="2">
    <location>
        <begin position="21"/>
        <end position="77"/>
    </location>
</feature>
<keyword evidence="1" id="KW-0732">Signal</keyword>
<evidence type="ECO:0000256" key="1">
    <source>
        <dbReference type="SAM" id="SignalP"/>
    </source>
</evidence>
<keyword evidence="4" id="KW-1185">Reference proteome</keyword>
<dbReference type="Pfam" id="PF01832">
    <property type="entry name" value="Glucosaminidase"/>
    <property type="match status" value="1"/>
</dbReference>
<dbReference type="OrthoDB" id="9816557at2"/>
<organism evidence="3 4">
    <name type="scientific">Ureibacillus massiliensis 4400831 = CIP 108448 = CCUG 49529</name>
    <dbReference type="NCBI Taxonomy" id="1211035"/>
    <lineage>
        <taxon>Bacteria</taxon>
        <taxon>Bacillati</taxon>
        <taxon>Bacillota</taxon>
        <taxon>Bacilli</taxon>
        <taxon>Bacillales</taxon>
        <taxon>Caryophanaceae</taxon>
        <taxon>Ureibacillus</taxon>
    </lineage>
</organism>
<gene>
    <name evidence="3" type="ORF">CD30_12560</name>
</gene>
<dbReference type="AlphaFoldDB" id="A0A0A3J049"/>
<dbReference type="eggNOG" id="COG4193">
    <property type="taxonomic scope" value="Bacteria"/>
</dbReference>
<dbReference type="Gene3D" id="1.10.530.10">
    <property type="match status" value="1"/>
</dbReference>